<evidence type="ECO:0000256" key="6">
    <source>
        <dbReference type="ARBA" id="ARBA00022723"/>
    </source>
</evidence>
<dbReference type="GO" id="GO:0005829">
    <property type="term" value="C:cytosol"/>
    <property type="evidence" value="ECO:0007669"/>
    <property type="project" value="TreeGrafter"/>
</dbReference>
<dbReference type="GO" id="GO:0008270">
    <property type="term" value="F:zinc ion binding"/>
    <property type="evidence" value="ECO:0007669"/>
    <property type="project" value="InterPro"/>
</dbReference>
<dbReference type="GO" id="GO:0006094">
    <property type="term" value="P:gluconeogenesis"/>
    <property type="evidence" value="ECO:0007669"/>
    <property type="project" value="TreeGrafter"/>
</dbReference>
<name>A0A9E8MW97_9FLAO</name>
<comment type="pathway">
    <text evidence="3">Carbohydrate degradation; glycolysis; D-glyceraldehyde 3-phosphate and glycerone phosphate from D-glucose: step 4/4.</text>
</comment>
<protein>
    <recommendedName>
        <fullName evidence="5">fructose-bisphosphate aldolase</fullName>
        <ecNumber evidence="5">4.1.2.13</ecNumber>
    </recommendedName>
    <alternativeName>
        <fullName evidence="10">Fructose-1,6-bisphosphate aldolase</fullName>
    </alternativeName>
</protein>
<gene>
    <name evidence="11" type="ORF">N7U66_15730</name>
</gene>
<dbReference type="SUPFAM" id="SSF51569">
    <property type="entry name" value="Aldolase"/>
    <property type="match status" value="1"/>
</dbReference>
<evidence type="ECO:0000256" key="7">
    <source>
        <dbReference type="ARBA" id="ARBA00022833"/>
    </source>
</evidence>
<dbReference type="InterPro" id="IPR013785">
    <property type="entry name" value="Aldolase_TIM"/>
</dbReference>
<dbReference type="PANTHER" id="PTHR30559:SF0">
    <property type="entry name" value="FRUCTOSE-BISPHOSPHATE ALDOLASE"/>
    <property type="match status" value="1"/>
</dbReference>
<evidence type="ECO:0000256" key="5">
    <source>
        <dbReference type="ARBA" id="ARBA00013068"/>
    </source>
</evidence>
<dbReference type="Pfam" id="PF01116">
    <property type="entry name" value="F_bP_aldolase"/>
    <property type="match status" value="1"/>
</dbReference>
<dbReference type="GO" id="GO:0006096">
    <property type="term" value="P:glycolytic process"/>
    <property type="evidence" value="ECO:0007669"/>
    <property type="project" value="UniProtKB-KW"/>
</dbReference>
<evidence type="ECO:0000256" key="8">
    <source>
        <dbReference type="ARBA" id="ARBA00023152"/>
    </source>
</evidence>
<evidence type="ECO:0000256" key="4">
    <source>
        <dbReference type="ARBA" id="ARBA00005812"/>
    </source>
</evidence>
<dbReference type="PANTHER" id="PTHR30559">
    <property type="entry name" value="FRUCTOSE-BISPHOSPHATE ALDOLASE CLASS 2"/>
    <property type="match status" value="1"/>
</dbReference>
<dbReference type="Gene3D" id="3.20.20.70">
    <property type="entry name" value="Aldolase class I"/>
    <property type="match status" value="1"/>
</dbReference>
<evidence type="ECO:0000256" key="10">
    <source>
        <dbReference type="ARBA" id="ARBA00031804"/>
    </source>
</evidence>
<sequence length="98" mass="11049">MSFTGGLGSTEAEIQEAISYGVIKMNIDTDMQYAFTSGVRDYMGEKADYLKSQIGSPDGPESPNKKYYDPRVRLRQGELLFVERLKKAFEDLNNVNTL</sequence>
<keyword evidence="8" id="KW-0324">Glycolysis</keyword>
<dbReference type="GO" id="GO:0004332">
    <property type="term" value="F:fructose-bisphosphate aldolase activity"/>
    <property type="evidence" value="ECO:0007669"/>
    <property type="project" value="UniProtKB-EC"/>
</dbReference>
<keyword evidence="9 11" id="KW-0456">Lyase</keyword>
<proteinExistence type="inferred from homology"/>
<dbReference type="Proteomes" id="UP001164705">
    <property type="component" value="Chromosome"/>
</dbReference>
<reference evidence="11" key="1">
    <citation type="submission" date="2022-11" db="EMBL/GenBank/DDBJ databases">
        <title>Lacinutrix neustonica HL-RS19T sp. nov., isolated from the surface microlayer sample of brackish Lake Shihwa.</title>
        <authorList>
            <person name="Choi J.Y."/>
            <person name="Hwang C.Y."/>
        </authorList>
    </citation>
    <scope>NUCLEOTIDE SEQUENCE</scope>
    <source>
        <strain evidence="11">HL-RS19</strain>
    </source>
</reference>
<evidence type="ECO:0000256" key="2">
    <source>
        <dbReference type="ARBA" id="ARBA00001947"/>
    </source>
</evidence>
<evidence type="ECO:0000313" key="11">
    <source>
        <dbReference type="EMBL" id="WAC01455.1"/>
    </source>
</evidence>
<dbReference type="EC" id="4.1.2.13" evidence="5"/>
<dbReference type="InterPro" id="IPR006411">
    <property type="entry name" value="Fruct_bisP_bact"/>
</dbReference>
<evidence type="ECO:0000256" key="9">
    <source>
        <dbReference type="ARBA" id="ARBA00023239"/>
    </source>
</evidence>
<comment type="similarity">
    <text evidence="4">Belongs to the class II fructose-bisphosphate aldolase family.</text>
</comment>
<accession>A0A9E8MW97</accession>
<evidence type="ECO:0000256" key="1">
    <source>
        <dbReference type="ARBA" id="ARBA00000441"/>
    </source>
</evidence>
<organism evidence="11 12">
    <name type="scientific">Lacinutrix neustonica</name>
    <dbReference type="NCBI Taxonomy" id="2980107"/>
    <lineage>
        <taxon>Bacteria</taxon>
        <taxon>Pseudomonadati</taxon>
        <taxon>Bacteroidota</taxon>
        <taxon>Flavobacteriia</taxon>
        <taxon>Flavobacteriales</taxon>
        <taxon>Flavobacteriaceae</taxon>
        <taxon>Lacinutrix</taxon>
    </lineage>
</organism>
<evidence type="ECO:0000256" key="3">
    <source>
        <dbReference type="ARBA" id="ARBA00004714"/>
    </source>
</evidence>
<keyword evidence="7" id="KW-0862">Zinc</keyword>
<dbReference type="KEGG" id="lnu:N7U66_15730"/>
<dbReference type="InterPro" id="IPR000771">
    <property type="entry name" value="FBA_II"/>
</dbReference>
<keyword evidence="6" id="KW-0479">Metal-binding</keyword>
<evidence type="ECO:0000313" key="12">
    <source>
        <dbReference type="Proteomes" id="UP001164705"/>
    </source>
</evidence>
<comment type="catalytic activity">
    <reaction evidence="1">
        <text>beta-D-fructose 1,6-bisphosphate = D-glyceraldehyde 3-phosphate + dihydroxyacetone phosphate</text>
        <dbReference type="Rhea" id="RHEA:14729"/>
        <dbReference type="ChEBI" id="CHEBI:32966"/>
        <dbReference type="ChEBI" id="CHEBI:57642"/>
        <dbReference type="ChEBI" id="CHEBI:59776"/>
        <dbReference type="EC" id="4.1.2.13"/>
    </reaction>
</comment>
<keyword evidence="12" id="KW-1185">Reference proteome</keyword>
<dbReference type="EMBL" id="CP113088">
    <property type="protein sequence ID" value="WAC01455.1"/>
    <property type="molecule type" value="Genomic_DNA"/>
</dbReference>
<comment type="cofactor">
    <cofactor evidence="2">
        <name>Zn(2+)</name>
        <dbReference type="ChEBI" id="CHEBI:29105"/>
    </cofactor>
</comment>
<dbReference type="AlphaFoldDB" id="A0A9E8MW97"/>